<evidence type="ECO:0000313" key="1">
    <source>
        <dbReference type="EMBL" id="WBO22812.1"/>
    </source>
</evidence>
<keyword evidence="2" id="KW-1185">Reference proteome</keyword>
<accession>A0ABY7NMQ9</accession>
<dbReference type="EMBL" id="CP115174">
    <property type="protein sequence ID" value="WBO22812.1"/>
    <property type="molecule type" value="Genomic_DNA"/>
</dbReference>
<sequence>MARRYVMRVPMIAQTAAASIKGGKLLAMPVANLPARSGKSG</sequence>
<gene>
    <name evidence="1" type="ORF">PBT88_01270</name>
</gene>
<dbReference type="RefSeq" id="WP_270077452.1">
    <property type="nucleotide sequence ID" value="NZ_CP115174.1"/>
</dbReference>
<reference evidence="1 2" key="1">
    <citation type="submission" date="2022-12" db="EMBL/GenBank/DDBJ databases">
        <title>Sphingomonas abieness sp. nov., an endophytic bacterium isolated from Abies koreana.</title>
        <authorList>
            <person name="Jiang L."/>
            <person name="Lee J."/>
        </authorList>
    </citation>
    <scope>NUCLEOTIDE SEQUENCE [LARGE SCALE GENOMIC DNA]</scope>
    <source>
        <strain evidence="2">PAMB 00755</strain>
    </source>
</reference>
<evidence type="ECO:0000313" key="2">
    <source>
        <dbReference type="Proteomes" id="UP001210865"/>
    </source>
</evidence>
<dbReference type="Proteomes" id="UP001210865">
    <property type="component" value="Chromosome"/>
</dbReference>
<organism evidence="1 2">
    <name type="scientific">Sphingomonas abietis</name>
    <dbReference type="NCBI Taxonomy" id="3012344"/>
    <lineage>
        <taxon>Bacteria</taxon>
        <taxon>Pseudomonadati</taxon>
        <taxon>Pseudomonadota</taxon>
        <taxon>Alphaproteobacteria</taxon>
        <taxon>Sphingomonadales</taxon>
        <taxon>Sphingomonadaceae</taxon>
        <taxon>Sphingomonas</taxon>
    </lineage>
</organism>
<name>A0ABY7NMQ9_9SPHN</name>
<proteinExistence type="predicted"/>
<protein>
    <submittedName>
        <fullName evidence="1">Uncharacterized protein</fullName>
    </submittedName>
</protein>